<protein>
    <submittedName>
        <fullName evidence="2">Uncharacterized protein</fullName>
    </submittedName>
</protein>
<dbReference type="Proteomes" id="UP001154282">
    <property type="component" value="Unassembled WGS sequence"/>
</dbReference>
<accession>A0AAV0NX24</accession>
<dbReference type="EMBL" id="CAMGYJ010000008">
    <property type="protein sequence ID" value="CAI0463209.1"/>
    <property type="molecule type" value="Genomic_DNA"/>
</dbReference>
<evidence type="ECO:0000313" key="2">
    <source>
        <dbReference type="EMBL" id="CAI0463209.1"/>
    </source>
</evidence>
<evidence type="ECO:0000256" key="1">
    <source>
        <dbReference type="SAM" id="MobiDB-lite"/>
    </source>
</evidence>
<reference evidence="2" key="1">
    <citation type="submission" date="2022-08" db="EMBL/GenBank/DDBJ databases">
        <authorList>
            <person name="Gutierrez-Valencia J."/>
        </authorList>
    </citation>
    <scope>NUCLEOTIDE SEQUENCE</scope>
</reference>
<comment type="caution">
    <text evidence="2">The sequence shown here is derived from an EMBL/GenBank/DDBJ whole genome shotgun (WGS) entry which is preliminary data.</text>
</comment>
<keyword evidence="3" id="KW-1185">Reference proteome</keyword>
<name>A0AAV0NX24_9ROSI</name>
<gene>
    <name evidence="2" type="ORF">LITE_LOCUS35682</name>
</gene>
<proteinExistence type="predicted"/>
<feature type="compositionally biased region" description="Low complexity" evidence="1">
    <location>
        <begin position="52"/>
        <end position="70"/>
    </location>
</feature>
<evidence type="ECO:0000313" key="3">
    <source>
        <dbReference type="Proteomes" id="UP001154282"/>
    </source>
</evidence>
<sequence length="82" mass="8672">MLEISPEASVAGRKLGEERMPALNSDVESSHHASSLTKKLVVHSVRSATSIPLSSPASDESLDDLSSIESGGIIPYEDPLIQ</sequence>
<feature type="region of interest" description="Disordered" evidence="1">
    <location>
        <begin position="1"/>
        <end position="33"/>
    </location>
</feature>
<feature type="region of interest" description="Disordered" evidence="1">
    <location>
        <begin position="49"/>
        <end position="82"/>
    </location>
</feature>
<dbReference type="AlphaFoldDB" id="A0AAV0NX24"/>
<organism evidence="2 3">
    <name type="scientific">Linum tenue</name>
    <dbReference type="NCBI Taxonomy" id="586396"/>
    <lineage>
        <taxon>Eukaryota</taxon>
        <taxon>Viridiplantae</taxon>
        <taxon>Streptophyta</taxon>
        <taxon>Embryophyta</taxon>
        <taxon>Tracheophyta</taxon>
        <taxon>Spermatophyta</taxon>
        <taxon>Magnoliopsida</taxon>
        <taxon>eudicotyledons</taxon>
        <taxon>Gunneridae</taxon>
        <taxon>Pentapetalae</taxon>
        <taxon>rosids</taxon>
        <taxon>fabids</taxon>
        <taxon>Malpighiales</taxon>
        <taxon>Linaceae</taxon>
        <taxon>Linum</taxon>
    </lineage>
</organism>